<dbReference type="Pfam" id="PF14748">
    <property type="entry name" value="P5CR_dimer"/>
    <property type="match status" value="1"/>
</dbReference>
<dbReference type="FunFam" id="3.40.50.720:FF:000105">
    <property type="entry name" value="Pyrroline-5-carboxylate reductase"/>
    <property type="match status" value="1"/>
</dbReference>
<dbReference type="InterPro" id="IPR028939">
    <property type="entry name" value="P5C_Rdtase_cat_N"/>
</dbReference>
<dbReference type="PIRSF" id="PIRSF000193">
    <property type="entry name" value="Pyrrol-5-carb_rd"/>
    <property type="match status" value="1"/>
</dbReference>
<keyword evidence="6 10" id="KW-0521">NADP</keyword>
<comment type="similarity">
    <text evidence="2 10 13">Belongs to the pyrroline-5-carboxylate reductase family.</text>
</comment>
<evidence type="ECO:0000256" key="10">
    <source>
        <dbReference type="HAMAP-Rule" id="MF_01925"/>
    </source>
</evidence>
<name>A0A1Q8SPA7_9GAMM</name>
<evidence type="ECO:0000256" key="1">
    <source>
        <dbReference type="ARBA" id="ARBA00005205"/>
    </source>
</evidence>
<reference evidence="16 17" key="1">
    <citation type="submission" date="2016-12" db="EMBL/GenBank/DDBJ databases">
        <title>Draft genome sequences of strains Salinicola socius SMB35, Salinicola sp. MH3R3-1 and Chromohalobacter sp. SMB17 from the Verkhnekamsk potash mining region of Russia.</title>
        <authorList>
            <person name="Mavrodi D.V."/>
            <person name="Olsson B.E."/>
            <person name="Korsakova E.S."/>
            <person name="Pyankova A."/>
            <person name="Mavrodi O.V."/>
            <person name="Plotnikova E.G."/>
        </authorList>
    </citation>
    <scope>NUCLEOTIDE SEQUENCE [LARGE SCALE GENOMIC DNA]</scope>
    <source>
        <strain evidence="16 17">SMB35</strain>
    </source>
</reference>
<dbReference type="InterPro" id="IPR008927">
    <property type="entry name" value="6-PGluconate_DH-like_C_sf"/>
</dbReference>
<feature type="binding site" evidence="12">
    <location>
        <position position="61"/>
    </location>
    <ligand>
        <name>NADPH</name>
        <dbReference type="ChEBI" id="CHEBI:57783"/>
    </ligand>
</feature>
<dbReference type="HAMAP" id="MF_01925">
    <property type="entry name" value="P5C_reductase"/>
    <property type="match status" value="1"/>
</dbReference>
<dbReference type="GO" id="GO:0005737">
    <property type="term" value="C:cytoplasm"/>
    <property type="evidence" value="ECO:0007669"/>
    <property type="project" value="UniProtKB-SubCell"/>
</dbReference>
<evidence type="ECO:0000256" key="13">
    <source>
        <dbReference type="RuleBase" id="RU003903"/>
    </source>
</evidence>
<evidence type="ECO:0000256" key="11">
    <source>
        <dbReference type="NCBIfam" id="TIGR00112"/>
    </source>
</evidence>
<dbReference type="FunFam" id="1.10.3730.10:FF:000001">
    <property type="entry name" value="Pyrroline-5-carboxylate reductase"/>
    <property type="match status" value="1"/>
</dbReference>
<comment type="catalytic activity">
    <reaction evidence="8 10">
        <text>L-proline + NAD(+) = (S)-1-pyrroline-5-carboxylate + NADH + 2 H(+)</text>
        <dbReference type="Rhea" id="RHEA:14105"/>
        <dbReference type="ChEBI" id="CHEBI:15378"/>
        <dbReference type="ChEBI" id="CHEBI:17388"/>
        <dbReference type="ChEBI" id="CHEBI:57540"/>
        <dbReference type="ChEBI" id="CHEBI:57945"/>
        <dbReference type="ChEBI" id="CHEBI:60039"/>
        <dbReference type="EC" id="1.5.1.2"/>
    </reaction>
</comment>
<feature type="binding site" evidence="12">
    <location>
        <begin position="74"/>
        <end position="77"/>
    </location>
    <ligand>
        <name>NADP(+)</name>
        <dbReference type="ChEBI" id="CHEBI:58349"/>
    </ligand>
</feature>
<proteinExistence type="inferred from homology"/>
<comment type="pathway">
    <text evidence="1 10 13">Amino-acid biosynthesis; L-proline biosynthesis; L-proline from L-glutamate 5-semialdehyde: step 1/1.</text>
</comment>
<evidence type="ECO:0000256" key="2">
    <source>
        <dbReference type="ARBA" id="ARBA00005525"/>
    </source>
</evidence>
<dbReference type="PANTHER" id="PTHR11645">
    <property type="entry name" value="PYRROLINE-5-CARBOXYLATE REDUCTASE"/>
    <property type="match status" value="1"/>
</dbReference>
<comment type="subcellular location">
    <subcellularLocation>
        <location evidence="10">Cytoplasm</location>
    </subcellularLocation>
</comment>
<dbReference type="EC" id="1.5.1.2" evidence="10 11"/>
<evidence type="ECO:0000256" key="7">
    <source>
        <dbReference type="ARBA" id="ARBA00023002"/>
    </source>
</evidence>
<dbReference type="NCBIfam" id="TIGR00112">
    <property type="entry name" value="proC"/>
    <property type="match status" value="1"/>
</dbReference>
<keyword evidence="3 10" id="KW-0963">Cytoplasm</keyword>
<dbReference type="Gene3D" id="3.40.50.720">
    <property type="entry name" value="NAD(P)-binding Rossmann-like Domain"/>
    <property type="match status" value="1"/>
</dbReference>
<dbReference type="SUPFAM" id="SSF51735">
    <property type="entry name" value="NAD(P)-binding Rossmann-fold domains"/>
    <property type="match status" value="1"/>
</dbReference>
<evidence type="ECO:0000256" key="9">
    <source>
        <dbReference type="ARBA" id="ARBA00052690"/>
    </source>
</evidence>
<evidence type="ECO:0000259" key="14">
    <source>
        <dbReference type="Pfam" id="PF03807"/>
    </source>
</evidence>
<dbReference type="InterPro" id="IPR053790">
    <property type="entry name" value="P5CR-like_CS"/>
</dbReference>
<dbReference type="InterPro" id="IPR036291">
    <property type="entry name" value="NAD(P)-bd_dom_sf"/>
</dbReference>
<dbReference type="AlphaFoldDB" id="A0A1Q8SPA7"/>
<dbReference type="GO" id="GO:0004735">
    <property type="term" value="F:pyrroline-5-carboxylate reductase activity"/>
    <property type="evidence" value="ECO:0007669"/>
    <property type="project" value="UniProtKB-UniRule"/>
</dbReference>
<dbReference type="UniPathway" id="UPA00098">
    <property type="reaction ID" value="UER00361"/>
</dbReference>
<evidence type="ECO:0000256" key="6">
    <source>
        <dbReference type="ARBA" id="ARBA00022857"/>
    </source>
</evidence>
<evidence type="ECO:0000256" key="5">
    <source>
        <dbReference type="ARBA" id="ARBA00022650"/>
    </source>
</evidence>
<keyword evidence="5 10" id="KW-0641">Proline biosynthesis</keyword>
<dbReference type="RefSeq" id="WP_075571101.1">
    <property type="nucleotide sequence ID" value="NZ_MSDO01000023.1"/>
</dbReference>
<feature type="domain" description="Pyrroline-5-carboxylate reductase dimerisation" evidence="15">
    <location>
        <begin position="168"/>
        <end position="272"/>
    </location>
</feature>
<keyword evidence="7 10" id="KW-0560">Oxidoreductase</keyword>
<dbReference type="Pfam" id="PF03807">
    <property type="entry name" value="F420_oxidored"/>
    <property type="match status" value="1"/>
</dbReference>
<comment type="caution">
    <text evidence="16">The sequence shown here is derived from an EMBL/GenBank/DDBJ whole genome shotgun (WGS) entry which is preliminary data.</text>
</comment>
<dbReference type="PROSITE" id="PS00521">
    <property type="entry name" value="P5CR"/>
    <property type="match status" value="1"/>
</dbReference>
<evidence type="ECO:0000259" key="15">
    <source>
        <dbReference type="Pfam" id="PF14748"/>
    </source>
</evidence>
<organism evidence="16 17">
    <name type="scientific">Salinicola socius</name>
    <dbReference type="NCBI Taxonomy" id="404433"/>
    <lineage>
        <taxon>Bacteria</taxon>
        <taxon>Pseudomonadati</taxon>
        <taxon>Pseudomonadota</taxon>
        <taxon>Gammaproteobacteria</taxon>
        <taxon>Oceanospirillales</taxon>
        <taxon>Halomonadaceae</taxon>
        <taxon>Salinicola</taxon>
    </lineage>
</organism>
<accession>A0A1Q8SPA7</accession>
<feature type="binding site" evidence="12">
    <location>
        <position position="40"/>
    </location>
    <ligand>
        <name>NADP(+)</name>
        <dbReference type="ChEBI" id="CHEBI:58349"/>
    </ligand>
</feature>
<sequence>MNDSPQPSRIAFIGAGNMASAIFGGMLDSGYPAEAIVATSRSQEKRDDISQRYGIRTMQDNLAAVQQADVVVLAVKPQMMRDLCLSLRESVQARRPLIVSVAAGLDAATLDNWLGGDLAVIRCMPNTPSLVGAGASGLYANARVSDAQRQLVAELLTSVGLVEWVEQEAQIEAVTAISGSGPAYFFLFMESLEAAGVELGLSTESARRLALQTAFGAAKMARESVFDPAELRRRVTSPNGTTERAIQTFEEAGLADIVGRATQACAERARELSRELSK</sequence>
<evidence type="ECO:0000256" key="12">
    <source>
        <dbReference type="PIRSR" id="PIRSR000193-1"/>
    </source>
</evidence>
<keyword evidence="17" id="KW-1185">Reference proteome</keyword>
<comment type="function">
    <text evidence="10">Catalyzes the reduction of 1-pyrroline-5-carboxylate (PCA) to L-proline.</text>
</comment>
<dbReference type="Proteomes" id="UP000186878">
    <property type="component" value="Unassembled WGS sequence"/>
</dbReference>
<dbReference type="InterPro" id="IPR000304">
    <property type="entry name" value="Pyrroline-COOH_reductase"/>
</dbReference>
<evidence type="ECO:0000256" key="8">
    <source>
        <dbReference type="ARBA" id="ARBA00050547"/>
    </source>
</evidence>
<dbReference type="OrthoDB" id="9805754at2"/>
<gene>
    <name evidence="10" type="primary">proC</name>
    <name evidence="16" type="ORF">BTW07_15595</name>
</gene>
<evidence type="ECO:0000313" key="17">
    <source>
        <dbReference type="Proteomes" id="UP000186878"/>
    </source>
</evidence>
<evidence type="ECO:0000256" key="3">
    <source>
        <dbReference type="ARBA" id="ARBA00022490"/>
    </source>
</evidence>
<dbReference type="EMBL" id="MSDO01000023">
    <property type="protein sequence ID" value="OLO03272.1"/>
    <property type="molecule type" value="Genomic_DNA"/>
</dbReference>
<feature type="domain" description="Pyrroline-5-carboxylate reductase catalytic N-terminal" evidence="14">
    <location>
        <begin position="9"/>
        <end position="104"/>
    </location>
</feature>
<dbReference type="PANTHER" id="PTHR11645:SF0">
    <property type="entry name" value="PYRROLINE-5-CARBOXYLATE REDUCTASE 3"/>
    <property type="match status" value="1"/>
</dbReference>
<feature type="binding site" evidence="12">
    <location>
        <begin position="13"/>
        <end position="18"/>
    </location>
    <ligand>
        <name>NADP(+)</name>
        <dbReference type="ChEBI" id="CHEBI:58349"/>
    </ligand>
</feature>
<evidence type="ECO:0000313" key="16">
    <source>
        <dbReference type="EMBL" id="OLO03272.1"/>
    </source>
</evidence>
<dbReference type="GO" id="GO:0055129">
    <property type="term" value="P:L-proline biosynthetic process"/>
    <property type="evidence" value="ECO:0007669"/>
    <property type="project" value="UniProtKB-UniRule"/>
</dbReference>
<dbReference type="InterPro" id="IPR029036">
    <property type="entry name" value="P5CR_dimer"/>
</dbReference>
<dbReference type="SUPFAM" id="SSF48179">
    <property type="entry name" value="6-phosphogluconate dehydrogenase C-terminal domain-like"/>
    <property type="match status" value="1"/>
</dbReference>
<protein>
    <recommendedName>
        <fullName evidence="10 11">Pyrroline-5-carboxylate reductase</fullName>
        <shortName evidence="10">P5C reductase</shortName>
        <shortName evidence="10">P5CR</shortName>
        <ecNumber evidence="10 11">1.5.1.2</ecNumber>
    </recommendedName>
    <alternativeName>
        <fullName evidence="10">PCA reductase</fullName>
    </alternativeName>
</protein>
<comment type="catalytic activity">
    <reaction evidence="9 10 13">
        <text>L-proline + NADP(+) = (S)-1-pyrroline-5-carboxylate + NADPH + 2 H(+)</text>
        <dbReference type="Rhea" id="RHEA:14109"/>
        <dbReference type="ChEBI" id="CHEBI:15378"/>
        <dbReference type="ChEBI" id="CHEBI:17388"/>
        <dbReference type="ChEBI" id="CHEBI:57783"/>
        <dbReference type="ChEBI" id="CHEBI:58349"/>
        <dbReference type="ChEBI" id="CHEBI:60039"/>
        <dbReference type="EC" id="1.5.1.2"/>
    </reaction>
</comment>
<evidence type="ECO:0000256" key="4">
    <source>
        <dbReference type="ARBA" id="ARBA00022605"/>
    </source>
</evidence>
<dbReference type="Gene3D" id="1.10.3730.10">
    <property type="entry name" value="ProC C-terminal domain-like"/>
    <property type="match status" value="1"/>
</dbReference>
<keyword evidence="4 10" id="KW-0028">Amino-acid biosynthesis</keyword>
<dbReference type="STRING" id="404433.BTW07_15595"/>